<name>A0A7V4XQS4_9BACT</name>
<feature type="signal peptide" evidence="2">
    <location>
        <begin position="1"/>
        <end position="27"/>
    </location>
</feature>
<comment type="caution">
    <text evidence="3">The sequence shown here is derived from an EMBL/GenBank/DDBJ whole genome shotgun (WGS) entry which is preliminary data.</text>
</comment>
<organism evidence="3">
    <name type="scientific">Acidobacterium capsulatum</name>
    <dbReference type="NCBI Taxonomy" id="33075"/>
    <lineage>
        <taxon>Bacteria</taxon>
        <taxon>Pseudomonadati</taxon>
        <taxon>Acidobacteriota</taxon>
        <taxon>Terriglobia</taxon>
        <taxon>Terriglobales</taxon>
        <taxon>Acidobacteriaceae</taxon>
        <taxon>Acidobacterium</taxon>
    </lineage>
</organism>
<dbReference type="EMBL" id="DTKL01000014">
    <property type="protein sequence ID" value="HGY93397.1"/>
    <property type="molecule type" value="Genomic_DNA"/>
</dbReference>
<sequence>MNLRPRLFFATAVLAACTLSALPPMSAAQTLEPPAAKPASSQPDPCSAFGPAPAAKPAAQQKAAVAAADQVMAKPAAQTPAQSAAKSAAKPTATKDKIITPAQAKELFASVDQIMQFDSKDTGLPIRHPVKRQLTTRAAVEKYLDSKMRNGKDERRMQRSAVELKKFGLLPRDFDLGPFLVKLLKEQIAGYYDSKTKTVYLLDWIDPGEQKPVLAHELTHALQDQYISQTHASLSKWSSVSLNGISHNVAEDNRHIQLDEADTAREAVLEGQAMVAFIDYALAPHGASIAMNPDFILSHIDEMTADTSGSPVMASAPRVLRESLIFPYREGLKFEISLLRDEGKQGAFEDALNHPPSSSYQIMNPAAYEHHAKVPVLTMPDIHPLIRAHYKPYDVGVMGELDVRMLMQLAASDAEASRLASQWDGGIYYVAQKKHSSTPVTTADVAMVYLSRWKTPGAAALFAKNYEQELRKLYPGAQRQLAADASGARIYTTTEGPMMIVPEGREVYVSESFPLPLARKIEGLMLAANPTVAGGEVAALHPARHAYPDLTGGLRQLLPADAVMGMELPAAQAIAKQLARHAASSRQH</sequence>
<feature type="chain" id="PRO_5030991516" description="Lipoprotein" evidence="2">
    <location>
        <begin position="28"/>
        <end position="588"/>
    </location>
</feature>
<feature type="region of interest" description="Disordered" evidence="1">
    <location>
        <begin position="30"/>
        <end position="54"/>
    </location>
</feature>
<dbReference type="AlphaFoldDB" id="A0A7V4XQS4"/>
<gene>
    <name evidence="3" type="ORF">ENW50_01710</name>
</gene>
<keyword evidence="2" id="KW-0732">Signal</keyword>
<reference evidence="3" key="1">
    <citation type="journal article" date="2020" name="mSystems">
        <title>Genome- and Community-Level Interaction Insights into Carbon Utilization and Element Cycling Functions of Hydrothermarchaeota in Hydrothermal Sediment.</title>
        <authorList>
            <person name="Zhou Z."/>
            <person name="Liu Y."/>
            <person name="Xu W."/>
            <person name="Pan J."/>
            <person name="Luo Z.H."/>
            <person name="Li M."/>
        </authorList>
    </citation>
    <scope>NUCLEOTIDE SEQUENCE [LARGE SCALE GENOMIC DNA]</scope>
    <source>
        <strain evidence="3">SpSt-855</strain>
    </source>
</reference>
<evidence type="ECO:0000256" key="2">
    <source>
        <dbReference type="SAM" id="SignalP"/>
    </source>
</evidence>
<evidence type="ECO:0000313" key="3">
    <source>
        <dbReference type="EMBL" id="HGY93397.1"/>
    </source>
</evidence>
<protein>
    <recommendedName>
        <fullName evidence="4">Lipoprotein</fullName>
    </recommendedName>
</protein>
<evidence type="ECO:0000256" key="1">
    <source>
        <dbReference type="SAM" id="MobiDB-lite"/>
    </source>
</evidence>
<dbReference type="PROSITE" id="PS51257">
    <property type="entry name" value="PROKAR_LIPOPROTEIN"/>
    <property type="match status" value="1"/>
</dbReference>
<proteinExistence type="predicted"/>
<accession>A0A7V4XQS4</accession>
<evidence type="ECO:0008006" key="4">
    <source>
        <dbReference type="Google" id="ProtNLM"/>
    </source>
</evidence>